<keyword evidence="4" id="KW-0347">Helicase</keyword>
<dbReference type="InterPro" id="IPR041677">
    <property type="entry name" value="DNA2/NAM7_AAA_11"/>
</dbReference>
<evidence type="ECO:0000256" key="2">
    <source>
        <dbReference type="ARBA" id="ARBA00022490"/>
    </source>
</evidence>
<gene>
    <name evidence="4" type="primary">mov10b.1</name>
    <name evidence="4" type="ORF">E2C01_063847</name>
</gene>
<dbReference type="Proteomes" id="UP000324222">
    <property type="component" value="Unassembled WGS sequence"/>
</dbReference>
<sequence length="130" mass="14252">MPNGHITHVFLDECGHSMEPEALVPLSGLVGRDTQVVLAGDPHQLGPVIRNPQCFSSYSLFKNCGLDKSYLERVMESAPYQPQPGQGFNAQVVTKLLNNYRSHAAILKEPNDIFYNSELKVMAVVVVGLG</sequence>
<organism evidence="4 5">
    <name type="scientific">Portunus trituberculatus</name>
    <name type="common">Swimming crab</name>
    <name type="synonym">Neptunus trituberculatus</name>
    <dbReference type="NCBI Taxonomy" id="210409"/>
    <lineage>
        <taxon>Eukaryota</taxon>
        <taxon>Metazoa</taxon>
        <taxon>Ecdysozoa</taxon>
        <taxon>Arthropoda</taxon>
        <taxon>Crustacea</taxon>
        <taxon>Multicrustacea</taxon>
        <taxon>Malacostraca</taxon>
        <taxon>Eumalacostraca</taxon>
        <taxon>Eucarida</taxon>
        <taxon>Decapoda</taxon>
        <taxon>Pleocyemata</taxon>
        <taxon>Brachyura</taxon>
        <taxon>Eubrachyura</taxon>
        <taxon>Portunoidea</taxon>
        <taxon>Portunidae</taxon>
        <taxon>Portuninae</taxon>
        <taxon>Portunus</taxon>
    </lineage>
</organism>
<evidence type="ECO:0000256" key="1">
    <source>
        <dbReference type="ARBA" id="ARBA00004496"/>
    </source>
</evidence>
<proteinExistence type="predicted"/>
<comment type="caution">
    <text evidence="4">The sequence shown here is derived from an EMBL/GenBank/DDBJ whole genome shotgun (WGS) entry which is preliminary data.</text>
</comment>
<name>A0A5B7HK51_PORTR</name>
<keyword evidence="2" id="KW-0963">Cytoplasm</keyword>
<dbReference type="InterPro" id="IPR027417">
    <property type="entry name" value="P-loop_NTPase"/>
</dbReference>
<keyword evidence="4" id="KW-0547">Nucleotide-binding</keyword>
<comment type="subcellular location">
    <subcellularLocation>
        <location evidence="1">Cytoplasm</location>
    </subcellularLocation>
</comment>
<evidence type="ECO:0000313" key="5">
    <source>
        <dbReference type="Proteomes" id="UP000324222"/>
    </source>
</evidence>
<accession>A0A5B7HK51</accession>
<dbReference type="GO" id="GO:0004386">
    <property type="term" value="F:helicase activity"/>
    <property type="evidence" value="ECO:0007669"/>
    <property type="project" value="UniProtKB-KW"/>
</dbReference>
<dbReference type="OrthoDB" id="6513042at2759"/>
<dbReference type="EMBL" id="VSRR010029726">
    <property type="protein sequence ID" value="MPC69617.1"/>
    <property type="molecule type" value="Genomic_DNA"/>
</dbReference>
<reference evidence="4 5" key="1">
    <citation type="submission" date="2019-05" db="EMBL/GenBank/DDBJ databases">
        <title>Another draft genome of Portunus trituberculatus and its Hox gene families provides insights of decapod evolution.</title>
        <authorList>
            <person name="Jeong J.-H."/>
            <person name="Song I."/>
            <person name="Kim S."/>
            <person name="Choi T."/>
            <person name="Kim D."/>
            <person name="Ryu S."/>
            <person name="Kim W."/>
        </authorList>
    </citation>
    <scope>NUCLEOTIDE SEQUENCE [LARGE SCALE GENOMIC DNA]</scope>
    <source>
        <tissue evidence="4">Muscle</tissue>
    </source>
</reference>
<evidence type="ECO:0000259" key="3">
    <source>
        <dbReference type="Pfam" id="PF13086"/>
    </source>
</evidence>
<dbReference type="PANTHER" id="PTHR45418:SF1">
    <property type="entry name" value="CANCER_TESTIS ANTIGEN 55"/>
    <property type="match status" value="1"/>
</dbReference>
<feature type="domain" description="DNA2/NAM7 helicase helicase" evidence="3">
    <location>
        <begin position="8"/>
        <end position="49"/>
    </location>
</feature>
<dbReference type="SUPFAM" id="SSF52540">
    <property type="entry name" value="P-loop containing nucleoside triphosphate hydrolases"/>
    <property type="match status" value="1"/>
</dbReference>
<dbReference type="AlphaFoldDB" id="A0A5B7HK51"/>
<evidence type="ECO:0000313" key="4">
    <source>
        <dbReference type="EMBL" id="MPC69617.1"/>
    </source>
</evidence>
<dbReference type="PANTHER" id="PTHR45418">
    <property type="entry name" value="CANCER/TESTIS ANTIGEN 55"/>
    <property type="match status" value="1"/>
</dbReference>
<dbReference type="Pfam" id="PF13086">
    <property type="entry name" value="AAA_11"/>
    <property type="match status" value="1"/>
</dbReference>
<keyword evidence="4" id="KW-0378">Hydrolase</keyword>
<dbReference type="Gene3D" id="3.40.50.300">
    <property type="entry name" value="P-loop containing nucleotide triphosphate hydrolases"/>
    <property type="match status" value="1"/>
</dbReference>
<keyword evidence="4" id="KW-0067">ATP-binding</keyword>
<protein>
    <submittedName>
        <fullName evidence="4">Putative helicase mov-10-B.1</fullName>
    </submittedName>
</protein>
<dbReference type="GO" id="GO:0005737">
    <property type="term" value="C:cytoplasm"/>
    <property type="evidence" value="ECO:0007669"/>
    <property type="project" value="UniProtKB-SubCell"/>
</dbReference>
<keyword evidence="5" id="KW-1185">Reference proteome</keyword>